<dbReference type="EMBL" id="BSDZ01000047">
    <property type="protein sequence ID" value="GLI66903.1"/>
    <property type="molecule type" value="Genomic_DNA"/>
</dbReference>
<evidence type="ECO:0000313" key="7">
    <source>
        <dbReference type="EMBL" id="GLI66903.1"/>
    </source>
</evidence>
<feature type="domain" description="GHMP kinase N-terminal" evidence="6">
    <location>
        <begin position="109"/>
        <end position="182"/>
    </location>
</feature>
<dbReference type="PROSITE" id="PS00627">
    <property type="entry name" value="GHMP_KINASES_ATP"/>
    <property type="match status" value="1"/>
</dbReference>
<evidence type="ECO:0000256" key="5">
    <source>
        <dbReference type="ARBA" id="ARBA00022840"/>
    </source>
</evidence>
<dbReference type="InterPro" id="IPR036554">
    <property type="entry name" value="GHMP_kinase_C_sf"/>
</dbReference>
<dbReference type="PANTHER" id="PTHR10457">
    <property type="entry name" value="MEVALONATE KINASE/GALACTOKINASE"/>
    <property type="match status" value="1"/>
</dbReference>
<keyword evidence="8" id="KW-1185">Reference proteome</keyword>
<dbReference type="Proteomes" id="UP001165090">
    <property type="component" value="Unassembled WGS sequence"/>
</dbReference>
<dbReference type="InterPro" id="IPR014721">
    <property type="entry name" value="Ribsml_uS5_D2-typ_fold_subgr"/>
</dbReference>
<dbReference type="Gene3D" id="3.30.70.890">
    <property type="entry name" value="GHMP kinase, C-terminal domain"/>
    <property type="match status" value="1"/>
</dbReference>
<sequence>MEDIKRVELFVSGRLCLFGEHTDWAGEHKDRSESILEGRTIVVGTQEGLFATAQPLKEKVLRITTVDNIGKRTGPAEFALEPAELLSVARSGGFFSYVAGTTYRLCVAHELEGGLELTNHTTTLPMSKGLSSSAAICVLITRAFNRVYNLRLSIRGEMEFAYFGEITTPSKCGRMDQACAYGSVPVLMTFDGDILTVDRVQLSVPLHLVLVDLKASKDTTTILKSLQQAYPHPASDLHEGLQRLLGPINHRITAEALQAMAAGDVSRLGRLMVEAQLLFDQLAGPLCPEQLTAPILHKVLSYPTIQELVWGGKGVGSQGDGTAQLLCRGSDEQAKVCAILCSDLGLDCMPLTVTPLRTDDLK</sequence>
<organism evidence="7 8">
    <name type="scientific">Volvox africanus</name>
    <dbReference type="NCBI Taxonomy" id="51714"/>
    <lineage>
        <taxon>Eukaryota</taxon>
        <taxon>Viridiplantae</taxon>
        <taxon>Chlorophyta</taxon>
        <taxon>core chlorophytes</taxon>
        <taxon>Chlorophyceae</taxon>
        <taxon>CS clade</taxon>
        <taxon>Chlamydomonadales</taxon>
        <taxon>Volvocaceae</taxon>
        <taxon>Volvox</taxon>
    </lineage>
</organism>
<dbReference type="Pfam" id="PF00288">
    <property type="entry name" value="GHMP_kinases_N"/>
    <property type="match status" value="1"/>
</dbReference>
<evidence type="ECO:0000256" key="2">
    <source>
        <dbReference type="ARBA" id="ARBA00022679"/>
    </source>
</evidence>
<keyword evidence="5" id="KW-0067">ATP-binding</keyword>
<evidence type="ECO:0000256" key="4">
    <source>
        <dbReference type="ARBA" id="ARBA00022777"/>
    </source>
</evidence>
<dbReference type="InterPro" id="IPR020568">
    <property type="entry name" value="Ribosomal_Su5_D2-typ_SF"/>
</dbReference>
<keyword evidence="4" id="KW-0418">Kinase</keyword>
<evidence type="ECO:0000256" key="1">
    <source>
        <dbReference type="ARBA" id="ARBA00006566"/>
    </source>
</evidence>
<name>A0ABQ5SAD9_9CHLO</name>
<dbReference type="Gene3D" id="3.30.230.10">
    <property type="match status" value="1"/>
</dbReference>
<proteinExistence type="inferred from homology"/>
<keyword evidence="3" id="KW-0547">Nucleotide-binding</keyword>
<comment type="caution">
    <text evidence="7">The sequence shown here is derived from an EMBL/GenBank/DDBJ whole genome shotgun (WGS) entry which is preliminary data.</text>
</comment>
<dbReference type="InterPro" id="IPR006204">
    <property type="entry name" value="GHMP_kinase_N_dom"/>
</dbReference>
<dbReference type="SUPFAM" id="SSF55060">
    <property type="entry name" value="GHMP Kinase, C-terminal domain"/>
    <property type="match status" value="1"/>
</dbReference>
<dbReference type="InterPro" id="IPR006203">
    <property type="entry name" value="GHMP_knse_ATP-bd_CS"/>
</dbReference>
<keyword evidence="2" id="KW-0808">Transferase</keyword>
<reference evidence="7 8" key="1">
    <citation type="journal article" date="2023" name="IScience">
        <title>Expanded male sex-determining region conserved during the evolution of homothallism in the green alga Volvox.</title>
        <authorList>
            <person name="Yamamoto K."/>
            <person name="Matsuzaki R."/>
            <person name="Mahakham W."/>
            <person name="Heman W."/>
            <person name="Sekimoto H."/>
            <person name="Kawachi M."/>
            <person name="Minakuchi Y."/>
            <person name="Toyoda A."/>
            <person name="Nozaki H."/>
        </authorList>
    </citation>
    <scope>NUCLEOTIDE SEQUENCE [LARGE SCALE GENOMIC DNA]</scope>
    <source>
        <strain evidence="7 8">NIES-4468</strain>
    </source>
</reference>
<gene>
    <name evidence="7" type="ORF">VaNZ11_010930</name>
</gene>
<comment type="similarity">
    <text evidence="1">Belongs to the GHMP kinase family. GalK subfamily.</text>
</comment>
<evidence type="ECO:0000259" key="6">
    <source>
        <dbReference type="Pfam" id="PF00288"/>
    </source>
</evidence>
<evidence type="ECO:0000313" key="8">
    <source>
        <dbReference type="Proteomes" id="UP001165090"/>
    </source>
</evidence>
<evidence type="ECO:0000256" key="3">
    <source>
        <dbReference type="ARBA" id="ARBA00022741"/>
    </source>
</evidence>
<accession>A0ABQ5SAD9</accession>
<dbReference type="PRINTS" id="PR00959">
    <property type="entry name" value="MEVGALKINASE"/>
</dbReference>
<protein>
    <recommendedName>
        <fullName evidence="6">GHMP kinase N-terminal domain-containing protein</fullName>
    </recommendedName>
</protein>
<dbReference type="SUPFAM" id="SSF54211">
    <property type="entry name" value="Ribosomal protein S5 domain 2-like"/>
    <property type="match status" value="1"/>
</dbReference>
<dbReference type="PANTHER" id="PTHR10457:SF7">
    <property type="entry name" value="GALACTOKINASE-RELATED"/>
    <property type="match status" value="1"/>
</dbReference>